<dbReference type="Proteomes" id="UP000516305">
    <property type="component" value="Chromosome"/>
</dbReference>
<protein>
    <recommendedName>
        <fullName evidence="5">Putative pre-16S rRNA nuclease</fullName>
        <ecNumber evidence="5">3.1.-.-</ecNumber>
    </recommendedName>
</protein>
<dbReference type="EC" id="3.1.-.-" evidence="5"/>
<dbReference type="GO" id="GO:0016788">
    <property type="term" value="F:hydrolase activity, acting on ester bonds"/>
    <property type="evidence" value="ECO:0007669"/>
    <property type="project" value="UniProtKB-UniRule"/>
</dbReference>
<keyword evidence="4 5" id="KW-0378">Hydrolase</keyword>
<dbReference type="InterPro" id="IPR006641">
    <property type="entry name" value="YqgF/RNaseH-like_dom"/>
</dbReference>
<dbReference type="InterPro" id="IPR005227">
    <property type="entry name" value="YqgF"/>
</dbReference>
<proteinExistence type="inferred from homology"/>
<evidence type="ECO:0000256" key="5">
    <source>
        <dbReference type="HAMAP-Rule" id="MF_00651"/>
    </source>
</evidence>
<keyword evidence="3 5" id="KW-0540">Nuclease</keyword>
<dbReference type="KEGG" id="chyd:H4K34_02130"/>
<evidence type="ECO:0000256" key="4">
    <source>
        <dbReference type="ARBA" id="ARBA00022801"/>
    </source>
</evidence>
<comment type="subcellular location">
    <subcellularLocation>
        <location evidence="5">Cytoplasm</location>
    </subcellularLocation>
</comment>
<dbReference type="SUPFAM" id="SSF53098">
    <property type="entry name" value="Ribonuclease H-like"/>
    <property type="match status" value="1"/>
</dbReference>
<evidence type="ECO:0000313" key="8">
    <source>
        <dbReference type="Proteomes" id="UP000516305"/>
    </source>
</evidence>
<keyword evidence="8" id="KW-1185">Reference proteome</keyword>
<evidence type="ECO:0000313" key="7">
    <source>
        <dbReference type="EMBL" id="QNR24663.1"/>
    </source>
</evidence>
<keyword evidence="1 5" id="KW-0963">Cytoplasm</keyword>
<dbReference type="NCBIfam" id="TIGR00250">
    <property type="entry name" value="RNAse_H_YqgF"/>
    <property type="match status" value="1"/>
</dbReference>
<dbReference type="EMBL" id="CP060139">
    <property type="protein sequence ID" value="QNR24663.1"/>
    <property type="molecule type" value="Genomic_DNA"/>
</dbReference>
<dbReference type="GO" id="GO:0000967">
    <property type="term" value="P:rRNA 5'-end processing"/>
    <property type="evidence" value="ECO:0007669"/>
    <property type="project" value="UniProtKB-UniRule"/>
</dbReference>
<dbReference type="PANTHER" id="PTHR33317">
    <property type="entry name" value="POLYNUCLEOTIDYL TRANSFERASE, RIBONUCLEASE H-LIKE SUPERFAMILY PROTEIN"/>
    <property type="match status" value="1"/>
</dbReference>
<comment type="function">
    <text evidence="5">Could be a nuclease involved in processing of the 5'-end of pre-16S rRNA.</text>
</comment>
<dbReference type="Gene3D" id="3.30.420.140">
    <property type="entry name" value="YqgF/RNase H-like domain"/>
    <property type="match status" value="1"/>
</dbReference>
<dbReference type="HAMAP" id="MF_00651">
    <property type="entry name" value="Nuclease_YqgF"/>
    <property type="match status" value="1"/>
</dbReference>
<dbReference type="Pfam" id="PF03652">
    <property type="entry name" value="RuvX"/>
    <property type="match status" value="1"/>
</dbReference>
<gene>
    <name evidence="7" type="primary">ruvX</name>
    <name evidence="7" type="ORF">H4K34_02130</name>
</gene>
<dbReference type="SMART" id="SM00732">
    <property type="entry name" value="YqgFc"/>
    <property type="match status" value="1"/>
</dbReference>
<comment type="similarity">
    <text evidence="5">Belongs to the YqgF HJR family.</text>
</comment>
<accession>A0A7H0VG15</accession>
<dbReference type="GO" id="GO:0005829">
    <property type="term" value="C:cytosol"/>
    <property type="evidence" value="ECO:0007669"/>
    <property type="project" value="TreeGrafter"/>
</dbReference>
<evidence type="ECO:0000256" key="1">
    <source>
        <dbReference type="ARBA" id="ARBA00022490"/>
    </source>
</evidence>
<organism evidence="7 8">
    <name type="scientific">Croceimicrobium hydrocarbonivorans</name>
    <dbReference type="NCBI Taxonomy" id="2761580"/>
    <lineage>
        <taxon>Bacteria</taxon>
        <taxon>Pseudomonadati</taxon>
        <taxon>Bacteroidota</taxon>
        <taxon>Flavobacteriia</taxon>
        <taxon>Flavobacteriales</taxon>
        <taxon>Owenweeksiaceae</taxon>
        <taxon>Croceimicrobium</taxon>
    </lineage>
</organism>
<dbReference type="PANTHER" id="PTHR33317:SF4">
    <property type="entry name" value="POLYNUCLEOTIDYL TRANSFERASE, RIBONUCLEASE H-LIKE SUPERFAMILY PROTEIN"/>
    <property type="match status" value="1"/>
</dbReference>
<evidence type="ECO:0000256" key="3">
    <source>
        <dbReference type="ARBA" id="ARBA00022722"/>
    </source>
</evidence>
<dbReference type="GO" id="GO:0004518">
    <property type="term" value="F:nuclease activity"/>
    <property type="evidence" value="ECO:0007669"/>
    <property type="project" value="UniProtKB-KW"/>
</dbReference>
<feature type="domain" description="YqgF/RNase H-like" evidence="6">
    <location>
        <begin position="2"/>
        <end position="100"/>
    </location>
</feature>
<evidence type="ECO:0000256" key="2">
    <source>
        <dbReference type="ARBA" id="ARBA00022517"/>
    </source>
</evidence>
<sequence length="136" mass="15381">MAKIIALDIGGKRTGIAETDPLQMIASPRETVATDQLEVYLKDWMAKEEIEAIVLGEPLALDGGDSHNSARVREWHQKLEKLFPTLKIVLQDERFSSKMAQRAQIESGMKKKQRRQKGSLDPISAAIILRDYLEQH</sequence>
<evidence type="ECO:0000259" key="6">
    <source>
        <dbReference type="SMART" id="SM00732"/>
    </source>
</evidence>
<dbReference type="CDD" id="cd16964">
    <property type="entry name" value="YqgF"/>
    <property type="match status" value="1"/>
</dbReference>
<dbReference type="RefSeq" id="WP_210759190.1">
    <property type="nucleotide sequence ID" value="NZ_CP060139.1"/>
</dbReference>
<dbReference type="InterPro" id="IPR037027">
    <property type="entry name" value="YqgF/RNaseH-like_dom_sf"/>
</dbReference>
<dbReference type="InterPro" id="IPR012337">
    <property type="entry name" value="RNaseH-like_sf"/>
</dbReference>
<reference evidence="7 8" key="1">
    <citation type="submission" date="2020-08" db="EMBL/GenBank/DDBJ databases">
        <title>Croceimicrobium hydrocarbonivorans gen. nov., sp. nov., a novel marine bacterium isolated from a bacterial consortium that degrades polyethylene terephthalate.</title>
        <authorList>
            <person name="Liu R."/>
        </authorList>
    </citation>
    <scope>NUCLEOTIDE SEQUENCE [LARGE SCALE GENOMIC DNA]</scope>
    <source>
        <strain evidence="7 8">A20-9</strain>
    </source>
</reference>
<name>A0A7H0VG15_9FLAO</name>
<keyword evidence="2 5" id="KW-0690">Ribosome biogenesis</keyword>
<dbReference type="AlphaFoldDB" id="A0A7H0VG15"/>